<evidence type="ECO:0000256" key="4">
    <source>
        <dbReference type="ARBA" id="ARBA00022982"/>
    </source>
</evidence>
<dbReference type="InterPro" id="IPR036909">
    <property type="entry name" value="Cyt_c-like_dom_sf"/>
</dbReference>
<feature type="binding site" description="covalent" evidence="6">
    <location>
        <position position="155"/>
    </location>
    <ligand>
        <name>heme c</name>
        <dbReference type="ChEBI" id="CHEBI:61717"/>
    </ligand>
</feature>
<dbReference type="InterPro" id="IPR002324">
    <property type="entry name" value="Cyt_c_ID"/>
</dbReference>
<dbReference type="PRINTS" id="PR00606">
    <property type="entry name" value="CYTCHROMECID"/>
</dbReference>
<dbReference type="GO" id="GO:0009055">
    <property type="term" value="F:electron transfer activity"/>
    <property type="evidence" value="ECO:0007669"/>
    <property type="project" value="InterPro"/>
</dbReference>
<evidence type="ECO:0000256" key="3">
    <source>
        <dbReference type="ARBA" id="ARBA00022723"/>
    </source>
</evidence>
<keyword evidence="1" id="KW-0813">Transport</keyword>
<dbReference type="Gene3D" id="1.10.760.10">
    <property type="entry name" value="Cytochrome c-like domain"/>
    <property type="match status" value="2"/>
</dbReference>
<organism evidence="7 8">
    <name type="scientific">Cupriavidus metallidurans</name>
    <dbReference type="NCBI Taxonomy" id="119219"/>
    <lineage>
        <taxon>Bacteria</taxon>
        <taxon>Pseudomonadati</taxon>
        <taxon>Pseudomonadota</taxon>
        <taxon>Betaproteobacteria</taxon>
        <taxon>Burkholderiales</taxon>
        <taxon>Burkholderiaceae</taxon>
        <taxon>Cupriavidus</taxon>
    </lineage>
</organism>
<dbReference type="EMBL" id="CP037901">
    <property type="protein sequence ID" value="QBP12820.1"/>
    <property type="molecule type" value="Genomic_DNA"/>
</dbReference>
<dbReference type="SUPFAM" id="SSF46626">
    <property type="entry name" value="Cytochrome c"/>
    <property type="match status" value="2"/>
</dbReference>
<feature type="binding site" description="covalent" evidence="6">
    <location>
        <position position="200"/>
    </location>
    <ligand>
        <name>heme c</name>
        <dbReference type="ChEBI" id="CHEBI:61717"/>
    </ligand>
</feature>
<comment type="PTM">
    <text evidence="6">Binds 1 heme c group covalently per subunit.</text>
</comment>
<evidence type="ECO:0000313" key="8">
    <source>
        <dbReference type="Proteomes" id="UP000253772"/>
    </source>
</evidence>
<evidence type="ECO:0000256" key="2">
    <source>
        <dbReference type="ARBA" id="ARBA00022617"/>
    </source>
</evidence>
<sequence length="221" mass="23477">MQKTPWTPCSRFPARRLAISLALMLSALPAAHALEIQLPPETASYQPSELPGYRLVQQNCMTCHSAQYVSTQPQSLGRAYWDATVKKMKTAFGAPLRDEDIPVMADYLVRTYGAERQTTAAAAVSPAPAASAKPAPAKAHDASSLLATNNCLACHAVDKKVVGPAFHDVAAKYAGQADAVSTVMRSIRAGGSGKWGSVPMPPFADVSDADLRELAGWVLGR</sequence>
<dbReference type="OrthoDB" id="8593494at2"/>
<evidence type="ECO:0000256" key="1">
    <source>
        <dbReference type="ARBA" id="ARBA00022448"/>
    </source>
</evidence>
<name>A0A2L0X1S8_9BURK</name>
<dbReference type="GO" id="GO:0005506">
    <property type="term" value="F:iron ion binding"/>
    <property type="evidence" value="ECO:0007669"/>
    <property type="project" value="InterPro"/>
</dbReference>
<dbReference type="GO" id="GO:0020037">
    <property type="term" value="F:heme binding"/>
    <property type="evidence" value="ECO:0007669"/>
    <property type="project" value="InterPro"/>
</dbReference>
<protein>
    <submittedName>
        <fullName evidence="7">Cytochrome C552</fullName>
    </submittedName>
</protein>
<keyword evidence="2 6" id="KW-0349">Heme</keyword>
<dbReference type="RefSeq" id="WP_024570180.1">
    <property type="nucleotide sequence ID" value="NZ_CP026544.1"/>
</dbReference>
<keyword evidence="3 6" id="KW-0479">Metal-binding</keyword>
<evidence type="ECO:0000313" key="7">
    <source>
        <dbReference type="EMBL" id="QBP12820.1"/>
    </source>
</evidence>
<dbReference type="PROSITE" id="PS51007">
    <property type="entry name" value="CYTC"/>
    <property type="match status" value="1"/>
</dbReference>
<keyword evidence="5 6" id="KW-0408">Iron</keyword>
<dbReference type="InterPro" id="IPR009056">
    <property type="entry name" value="Cyt_c-like_dom"/>
</dbReference>
<proteinExistence type="predicted"/>
<keyword evidence="4" id="KW-0249">Electron transport</keyword>
<dbReference type="Pfam" id="PF13442">
    <property type="entry name" value="Cytochrome_CBB3"/>
    <property type="match status" value="1"/>
</dbReference>
<dbReference type="AlphaFoldDB" id="A0A2L0X1S8"/>
<reference evidence="7 8" key="1">
    <citation type="submission" date="2019-03" db="EMBL/GenBank/DDBJ databases">
        <title>Comparative insights into the high quality Complete genome sequence of highly metal resistant Cupriavidus metallidurans strain BS1 isolated from a gold-copper mine.</title>
        <authorList>
            <person name="Mazhar H.S."/>
            <person name="Rensing C."/>
        </authorList>
    </citation>
    <scope>NUCLEOTIDE SEQUENCE [LARGE SCALE GENOMIC DNA]</scope>
    <source>
        <strain evidence="7 8">BS1</strain>
    </source>
</reference>
<accession>A0A2L0X1S8</accession>
<dbReference type="Proteomes" id="UP000253772">
    <property type="component" value="Chromosome c2"/>
</dbReference>
<evidence type="ECO:0000256" key="6">
    <source>
        <dbReference type="PIRSR" id="PIRSR602324-1"/>
    </source>
</evidence>
<feature type="binding site" description="covalent" evidence="6">
    <location>
        <position position="151"/>
    </location>
    <ligand>
        <name>heme c</name>
        <dbReference type="ChEBI" id="CHEBI:61717"/>
    </ligand>
</feature>
<gene>
    <name evidence="7" type="ORF">DDF84_024430</name>
</gene>
<evidence type="ECO:0000256" key="5">
    <source>
        <dbReference type="ARBA" id="ARBA00023004"/>
    </source>
</evidence>